<organism evidence="1 2">
    <name type="scientific">Nannocystis pusilla</name>
    <dbReference type="NCBI Taxonomy" id="889268"/>
    <lineage>
        <taxon>Bacteria</taxon>
        <taxon>Pseudomonadati</taxon>
        <taxon>Myxococcota</taxon>
        <taxon>Polyangia</taxon>
        <taxon>Nannocystales</taxon>
        <taxon>Nannocystaceae</taxon>
        <taxon>Nannocystis</taxon>
    </lineage>
</organism>
<proteinExistence type="predicted"/>
<gene>
    <name evidence="1" type="ORF">K7C98_32030</name>
</gene>
<keyword evidence="2" id="KW-1185">Reference proteome</keyword>
<name>A0ABS7U0B0_9BACT</name>
<dbReference type="RefSeq" id="WP_224195618.1">
    <property type="nucleotide sequence ID" value="NZ_JAIRAU010000044.1"/>
</dbReference>
<protein>
    <submittedName>
        <fullName evidence="1">Uncharacterized protein</fullName>
    </submittedName>
</protein>
<dbReference type="Proteomes" id="UP001139031">
    <property type="component" value="Unassembled WGS sequence"/>
</dbReference>
<evidence type="ECO:0000313" key="2">
    <source>
        <dbReference type="Proteomes" id="UP001139031"/>
    </source>
</evidence>
<reference evidence="1" key="1">
    <citation type="submission" date="2021-08" db="EMBL/GenBank/DDBJ databases">
        <authorList>
            <person name="Stevens D.C."/>
        </authorList>
    </citation>
    <scope>NUCLEOTIDE SEQUENCE</scope>
    <source>
        <strain evidence="1">DSM 53165</strain>
    </source>
</reference>
<sequence>MLEPAGRRRALLHARATLPDQTPSLCASAPGRPNLLLSHHQSGVLVTVQRRWREFEVTKTSDEEYRVWSEPRRKDWMSYRDEVPWHVVPTVWLPAIEEPAELVDLWLDNQERSAWVDEWSWDQFPRRQALLQSYAEWPIALFDPQDWERQAIEVAAATWDQADAILAQCWMASRAAVREPVAVRLPDGVVFVSLGAGTSARIEMSERRGRYHGEPEGACDAGVHQLVDARRAAAGADSDADLDNRARLSGHDLGPLPAVSSSSPYFAGAFLGERRARARGRSAL</sequence>
<evidence type="ECO:0000313" key="1">
    <source>
        <dbReference type="EMBL" id="MBZ5713884.1"/>
    </source>
</evidence>
<comment type="caution">
    <text evidence="1">The sequence shown here is derived from an EMBL/GenBank/DDBJ whole genome shotgun (WGS) entry which is preliminary data.</text>
</comment>
<accession>A0ABS7U0B0</accession>
<dbReference type="EMBL" id="JAIRAU010000044">
    <property type="protein sequence ID" value="MBZ5713884.1"/>
    <property type="molecule type" value="Genomic_DNA"/>
</dbReference>